<dbReference type="Pfam" id="PF10763">
    <property type="entry name" value="DUF2584"/>
    <property type="match status" value="1"/>
</dbReference>
<dbReference type="EMBL" id="JAMQKC010000001">
    <property type="protein sequence ID" value="MDC3415315.1"/>
    <property type="molecule type" value="Genomic_DNA"/>
</dbReference>
<evidence type="ECO:0000313" key="2">
    <source>
        <dbReference type="Proteomes" id="UP001145069"/>
    </source>
</evidence>
<accession>A0A9X4AEM2</accession>
<gene>
    <name evidence="1" type="ORF">NC799_00100</name>
</gene>
<proteinExistence type="predicted"/>
<keyword evidence="2" id="KW-1185">Reference proteome</keyword>
<sequence>MSMPLSIEWRLVTQGKEKRLENTNNMFELSFEGYTFFPINQLIEITRHPSSDQIGSGKIVELTWKDNKTICKYQLLSLFNVN</sequence>
<name>A0A9X4AEM2_9BACI</name>
<dbReference type="RefSeq" id="WP_272444283.1">
    <property type="nucleotide sequence ID" value="NZ_JAMQKC010000001.1"/>
</dbReference>
<evidence type="ECO:0000313" key="1">
    <source>
        <dbReference type="EMBL" id="MDC3415315.1"/>
    </source>
</evidence>
<dbReference type="SUPFAM" id="SSF88697">
    <property type="entry name" value="PUA domain-like"/>
    <property type="match status" value="1"/>
</dbReference>
<dbReference type="InterPro" id="IPR015947">
    <property type="entry name" value="PUA-like_sf"/>
</dbReference>
<dbReference type="Proteomes" id="UP001145069">
    <property type="component" value="Unassembled WGS sequence"/>
</dbReference>
<dbReference type="Gene3D" id="2.40.240.20">
    <property type="entry name" value="Hypothetical PUA domain-like, domain 1"/>
    <property type="match status" value="1"/>
</dbReference>
<dbReference type="InterPro" id="IPR019699">
    <property type="entry name" value="DUF2584"/>
</dbReference>
<dbReference type="AlphaFoldDB" id="A0A9X4AEM2"/>
<reference evidence="1" key="1">
    <citation type="submission" date="2022-06" db="EMBL/GenBank/DDBJ databases">
        <title>Aquibacillus sp. a new bacterium isolated from soil saline samples.</title>
        <authorList>
            <person name="Galisteo C."/>
            <person name="De La Haba R."/>
            <person name="Sanchez-Porro C."/>
            <person name="Ventosa A."/>
        </authorList>
    </citation>
    <scope>NUCLEOTIDE SEQUENCE</scope>
    <source>
        <strain evidence="1">3ASR75-54</strain>
    </source>
</reference>
<comment type="caution">
    <text evidence="1">The sequence shown here is derived from an EMBL/GenBank/DDBJ whole genome shotgun (WGS) entry which is preliminary data.</text>
</comment>
<protein>
    <submittedName>
        <fullName evidence="1">DUF2584 domain-containing protein</fullName>
    </submittedName>
</protein>
<organism evidence="1 2">
    <name type="scientific">Aquibacillus salsiterrae</name>
    <dbReference type="NCBI Taxonomy" id="2950439"/>
    <lineage>
        <taxon>Bacteria</taxon>
        <taxon>Bacillati</taxon>
        <taxon>Bacillota</taxon>
        <taxon>Bacilli</taxon>
        <taxon>Bacillales</taxon>
        <taxon>Bacillaceae</taxon>
        <taxon>Aquibacillus</taxon>
    </lineage>
</organism>